<keyword evidence="4" id="KW-0479">Metal-binding</keyword>
<evidence type="ECO:0000256" key="3">
    <source>
        <dbReference type="ARBA" id="ARBA00022617"/>
    </source>
</evidence>
<dbReference type="GO" id="GO:0004497">
    <property type="term" value="F:monooxygenase activity"/>
    <property type="evidence" value="ECO:0007669"/>
    <property type="project" value="UniProtKB-KW"/>
</dbReference>
<dbReference type="PANTHER" id="PTHR24279:SF120">
    <property type="entry name" value="CYTOCHROME P450"/>
    <property type="match status" value="1"/>
</dbReference>
<evidence type="ECO:0000256" key="4">
    <source>
        <dbReference type="ARBA" id="ARBA00022723"/>
    </source>
</evidence>
<dbReference type="PANTHER" id="PTHR24279">
    <property type="entry name" value="CYTOCHROME P450"/>
    <property type="match status" value="1"/>
</dbReference>
<dbReference type="InterPro" id="IPR036396">
    <property type="entry name" value="Cyt_P450_sf"/>
</dbReference>
<accession>A0A088DHZ8</accession>
<name>A0A088DHZ8_TIGJA</name>
<keyword evidence="3" id="KW-0349">Heme</keyword>
<reference evidence="8" key="1">
    <citation type="submission" date="2013-09" db="EMBL/GenBank/DDBJ databases">
        <authorList>
            <person name="Lee J.-S."/>
        </authorList>
    </citation>
    <scope>NUCLEOTIDE SEQUENCE</scope>
</reference>
<evidence type="ECO:0000313" key="8">
    <source>
        <dbReference type="EMBL" id="AIL94174.1"/>
    </source>
</evidence>
<dbReference type="Gene3D" id="1.10.630.10">
    <property type="entry name" value="Cytochrome P450"/>
    <property type="match status" value="1"/>
</dbReference>
<dbReference type="GO" id="GO:0020037">
    <property type="term" value="F:heme binding"/>
    <property type="evidence" value="ECO:0007669"/>
    <property type="project" value="InterPro"/>
</dbReference>
<dbReference type="Pfam" id="PF00067">
    <property type="entry name" value="p450"/>
    <property type="match status" value="1"/>
</dbReference>
<sequence length="480" mass="55510">MFKSILRLRGTLFQQSSRASFCRSNHIIYMKVLDEITMEEGKIPSTSYMHLHNQASHQRLGPLYREYFSYCSEGLWVGCKDLVREVSQAPHVTPMCIYPVMWRLFDEKSGVKRALSWNDLDTWYLNETALKSVVFNPKDSVQSMVQPRISAERLVNKWTTRSGSFTPHHDLEVWALESSLTYLFGGDAIELFDTQVYHYCLKQMKRISWLRICLCPEEAALESVIWEGFKEATISALRMGREFSAASKNLRGSGFVHQMRVSGLWNEDQLNSLVADVLINSSVNLMKCAMWVIHVMSSSTSVAEHLANNSNDIGYIRLLLNETFRFFPVTPYLTKMNTETLKLGGWEIPKGHLMIMSYFTLAQEEFFWLSDKYFWPERWDHCYDRDVNWRFSYSSLPIGFKINDCAFLKMTEEQLIPLVQVLASNVRVEQSKMTKYPDTNRAMDLSGLPSQPLVIQAKLRRSDIGIFACNEAPSYCIHRG</sequence>
<dbReference type="InterPro" id="IPR050479">
    <property type="entry name" value="CYP11_CYP27_families"/>
</dbReference>
<comment type="similarity">
    <text evidence="2">Belongs to the cytochrome P450 family.</text>
</comment>
<comment type="cofactor">
    <cofactor evidence="1">
        <name>heme</name>
        <dbReference type="ChEBI" id="CHEBI:30413"/>
    </cofactor>
</comment>
<dbReference type="GO" id="GO:0016705">
    <property type="term" value="F:oxidoreductase activity, acting on paired donors, with incorporation or reduction of molecular oxygen"/>
    <property type="evidence" value="ECO:0007669"/>
    <property type="project" value="InterPro"/>
</dbReference>
<evidence type="ECO:0000256" key="7">
    <source>
        <dbReference type="ARBA" id="ARBA00023033"/>
    </source>
</evidence>
<evidence type="ECO:0000256" key="1">
    <source>
        <dbReference type="ARBA" id="ARBA00001971"/>
    </source>
</evidence>
<proteinExistence type="evidence at transcript level"/>
<organism evidence="8">
    <name type="scientific">Tigriopus japonicus</name>
    <name type="common">Copepod</name>
    <dbReference type="NCBI Taxonomy" id="158387"/>
    <lineage>
        <taxon>Eukaryota</taxon>
        <taxon>Metazoa</taxon>
        <taxon>Ecdysozoa</taxon>
        <taxon>Arthropoda</taxon>
        <taxon>Crustacea</taxon>
        <taxon>Multicrustacea</taxon>
        <taxon>Hexanauplia</taxon>
        <taxon>Copepoda</taxon>
        <taxon>Harpacticoida</taxon>
        <taxon>Harpacticidae</taxon>
        <taxon>Tigriopus</taxon>
    </lineage>
</organism>
<dbReference type="EMBL" id="KF640020">
    <property type="protein sequence ID" value="AIL94174.1"/>
    <property type="molecule type" value="mRNA"/>
</dbReference>
<dbReference type="GO" id="GO:0005506">
    <property type="term" value="F:iron ion binding"/>
    <property type="evidence" value="ECO:0007669"/>
    <property type="project" value="InterPro"/>
</dbReference>
<keyword evidence="7" id="KW-0503">Monooxygenase</keyword>
<evidence type="ECO:0000256" key="6">
    <source>
        <dbReference type="ARBA" id="ARBA00023004"/>
    </source>
</evidence>
<keyword evidence="6" id="KW-0408">Iron</keyword>
<dbReference type="SUPFAM" id="SSF48264">
    <property type="entry name" value="Cytochrome P450"/>
    <property type="match status" value="1"/>
</dbReference>
<evidence type="ECO:0000256" key="5">
    <source>
        <dbReference type="ARBA" id="ARBA00023002"/>
    </source>
</evidence>
<dbReference type="AlphaFoldDB" id="A0A088DHZ8"/>
<gene>
    <name evidence="8" type="primary">CYP3023A1</name>
</gene>
<evidence type="ECO:0000256" key="2">
    <source>
        <dbReference type="ARBA" id="ARBA00010617"/>
    </source>
</evidence>
<protein>
    <submittedName>
        <fullName evidence="8">Cytochrome P450 CYP3023A1</fullName>
    </submittedName>
</protein>
<dbReference type="InterPro" id="IPR001128">
    <property type="entry name" value="Cyt_P450"/>
</dbReference>
<reference evidence="8" key="2">
    <citation type="journal article" date="2014" name="Aquat. Toxicol.">
        <title>Crude oil exposure results in oxidative stress-mediated dysfunctional development and reproduction in the copepod Tigriopus japonicus and modulates expression of cytochrome P450 (CYP) genes.</title>
        <authorList>
            <person name="Han J."/>
            <person name="Won E.J."/>
            <person name="Hwang D.S."/>
            <person name="Shin K.H."/>
            <person name="Lee Y.S."/>
            <person name="Leung K.M."/>
            <person name="Lee S.J."/>
            <person name="Lee J.S."/>
        </authorList>
    </citation>
    <scope>NUCLEOTIDE SEQUENCE</scope>
</reference>
<keyword evidence="5" id="KW-0560">Oxidoreductase</keyword>